<sequence>MNSLYSKILLTGIFIALVLIAFKPSANFVSSPVVSPASVTVTGGDIVQVAPNVIGVKDNGSHTGLPGQLLIFEYDEQKKSFTYTGNLDTEEYLTHPEMYGIPTR</sequence>
<dbReference type="EMBL" id="CP021434">
    <property type="protein sequence ID" value="ARU62991.1"/>
    <property type="molecule type" value="Genomic_DNA"/>
</dbReference>
<dbReference type="RefSeq" id="WP_087458341.1">
    <property type="nucleotide sequence ID" value="NZ_CP021434.1"/>
</dbReference>
<evidence type="ECO:0000313" key="2">
    <source>
        <dbReference type="Proteomes" id="UP000195437"/>
    </source>
</evidence>
<reference evidence="2" key="1">
    <citation type="submission" date="2017-05" db="EMBL/GenBank/DDBJ databases">
        <authorList>
            <person name="Sung H."/>
        </authorList>
    </citation>
    <scope>NUCLEOTIDE SEQUENCE [LARGE SCALE GENOMIC DNA]</scope>
    <source>
        <strain evidence="2">AR23208</strain>
    </source>
</reference>
<name>A0A1Y0IR45_9BACL</name>
<dbReference type="AlphaFoldDB" id="A0A1Y0IR45"/>
<evidence type="ECO:0000313" key="1">
    <source>
        <dbReference type="EMBL" id="ARU62991.1"/>
    </source>
</evidence>
<organism evidence="1 2">
    <name type="scientific">Tumebacillus avium</name>
    <dbReference type="NCBI Taxonomy" id="1903704"/>
    <lineage>
        <taxon>Bacteria</taxon>
        <taxon>Bacillati</taxon>
        <taxon>Bacillota</taxon>
        <taxon>Bacilli</taxon>
        <taxon>Bacillales</taxon>
        <taxon>Alicyclobacillaceae</taxon>
        <taxon>Tumebacillus</taxon>
    </lineage>
</organism>
<dbReference type="OrthoDB" id="2870230at2"/>
<keyword evidence="2" id="KW-1185">Reference proteome</keyword>
<dbReference type="KEGG" id="tum:CBW65_19895"/>
<dbReference type="Proteomes" id="UP000195437">
    <property type="component" value="Chromosome"/>
</dbReference>
<accession>A0A1Y0IR45</accession>
<protein>
    <submittedName>
        <fullName evidence="1">Uncharacterized protein</fullName>
    </submittedName>
</protein>
<proteinExistence type="predicted"/>
<gene>
    <name evidence="1" type="ORF">CBW65_19895</name>
</gene>